<feature type="transmembrane region" description="Helical" evidence="1">
    <location>
        <begin position="80"/>
        <end position="103"/>
    </location>
</feature>
<dbReference type="Pfam" id="PF06580">
    <property type="entry name" value="His_kinase"/>
    <property type="match status" value="1"/>
</dbReference>
<feature type="transmembrane region" description="Helical" evidence="1">
    <location>
        <begin position="115"/>
        <end position="136"/>
    </location>
</feature>
<keyword evidence="1" id="KW-0472">Membrane</keyword>
<name>A0ABT2D2L8_9BURK</name>
<keyword evidence="4" id="KW-1185">Reference proteome</keyword>
<dbReference type="InterPro" id="IPR003594">
    <property type="entry name" value="HATPase_dom"/>
</dbReference>
<dbReference type="Proteomes" id="UP001204621">
    <property type="component" value="Unassembled WGS sequence"/>
</dbReference>
<keyword evidence="3" id="KW-0808">Transferase</keyword>
<protein>
    <submittedName>
        <fullName evidence="3">Histidine kinase</fullName>
    </submittedName>
</protein>
<evidence type="ECO:0000313" key="4">
    <source>
        <dbReference type="Proteomes" id="UP001204621"/>
    </source>
</evidence>
<proteinExistence type="predicted"/>
<dbReference type="Gene3D" id="3.30.565.10">
    <property type="entry name" value="Histidine kinase-like ATPase, C-terminal domain"/>
    <property type="match status" value="1"/>
</dbReference>
<reference evidence="3 4" key="1">
    <citation type="submission" date="2022-08" db="EMBL/GenBank/DDBJ databases">
        <title>Reclassification of Massilia species as members of the genera Telluria, Duganella, Pseudoduganella, Mokoshia gen. nov. and Zemynaea gen. nov. using orthogonal and non-orthogonal genome-based approaches.</title>
        <authorList>
            <person name="Bowman J.P."/>
        </authorList>
    </citation>
    <scope>NUCLEOTIDE SEQUENCE [LARGE SCALE GENOMIC DNA]</scope>
    <source>
        <strain evidence="3 4">JCM 31606</strain>
    </source>
</reference>
<feature type="domain" description="Histidine kinase" evidence="2">
    <location>
        <begin position="260"/>
        <end position="353"/>
    </location>
</feature>
<dbReference type="EMBL" id="JANUGU010000008">
    <property type="protein sequence ID" value="MCS0660472.1"/>
    <property type="molecule type" value="Genomic_DNA"/>
</dbReference>
<feature type="transmembrane region" description="Helical" evidence="1">
    <location>
        <begin position="47"/>
        <end position="68"/>
    </location>
</feature>
<evidence type="ECO:0000259" key="2">
    <source>
        <dbReference type="PROSITE" id="PS50109"/>
    </source>
</evidence>
<feature type="transmembrane region" description="Helical" evidence="1">
    <location>
        <begin position="17"/>
        <end position="35"/>
    </location>
</feature>
<dbReference type="Pfam" id="PF02518">
    <property type="entry name" value="HATPase_c"/>
    <property type="match status" value="1"/>
</dbReference>
<keyword evidence="1" id="KW-0812">Transmembrane</keyword>
<sequence>MNNPAPSRFALDPMWRIYAAAWLGYALFIGFVAQLEGLARGQLNWMVSAKVAWGVLPEALLLALVWPLTGWLQRRQGPRAVVFAVHAIAGLASATVSTGLMWLSSEATTTSLVRWVWPFLYSLMIYIVVAVAFYLVRMSRAAQRHALAFEQAQGLLVAAELDALRSKLNPHFLFNTLHSIIALTRKDPRAAEAALFRFSDMLRYVLDTEKNGSDRVTVDDELDFVRDYLDLEALRLGDRLRVDWDVEPEAGSRTLPPLTLQPLVENSIKHAFNPRSQPGQLAIRVALDAGQLSLSVSDDGPGADPAAVAASRGLGIRTVERRLRLGYGPRAAFKVDTAPGAGFRVALSVPVEQTGVAA</sequence>
<gene>
    <name evidence="3" type="ORF">NX778_20570</name>
</gene>
<evidence type="ECO:0000313" key="3">
    <source>
        <dbReference type="EMBL" id="MCS0660472.1"/>
    </source>
</evidence>
<dbReference type="PROSITE" id="PS50109">
    <property type="entry name" value="HIS_KIN"/>
    <property type="match status" value="1"/>
</dbReference>
<dbReference type="InterPro" id="IPR005467">
    <property type="entry name" value="His_kinase_dom"/>
</dbReference>
<dbReference type="InterPro" id="IPR010559">
    <property type="entry name" value="Sig_transdc_His_kin_internal"/>
</dbReference>
<dbReference type="RefSeq" id="WP_258813658.1">
    <property type="nucleotide sequence ID" value="NZ_JANUGU010000008.1"/>
</dbReference>
<keyword evidence="3" id="KW-0418">Kinase</keyword>
<keyword evidence="1" id="KW-1133">Transmembrane helix</keyword>
<organism evidence="3 4">
    <name type="scientific">Massilia terrae</name>
    <dbReference type="NCBI Taxonomy" id="1811224"/>
    <lineage>
        <taxon>Bacteria</taxon>
        <taxon>Pseudomonadati</taxon>
        <taxon>Pseudomonadota</taxon>
        <taxon>Betaproteobacteria</taxon>
        <taxon>Burkholderiales</taxon>
        <taxon>Oxalobacteraceae</taxon>
        <taxon>Telluria group</taxon>
        <taxon>Massilia</taxon>
    </lineage>
</organism>
<comment type="caution">
    <text evidence="3">The sequence shown here is derived from an EMBL/GenBank/DDBJ whole genome shotgun (WGS) entry which is preliminary data.</text>
</comment>
<dbReference type="GO" id="GO:0016301">
    <property type="term" value="F:kinase activity"/>
    <property type="evidence" value="ECO:0007669"/>
    <property type="project" value="UniProtKB-KW"/>
</dbReference>
<dbReference type="SUPFAM" id="SSF55874">
    <property type="entry name" value="ATPase domain of HSP90 chaperone/DNA topoisomerase II/histidine kinase"/>
    <property type="match status" value="1"/>
</dbReference>
<dbReference type="InterPro" id="IPR050640">
    <property type="entry name" value="Bact_2-comp_sensor_kinase"/>
</dbReference>
<dbReference type="InterPro" id="IPR036890">
    <property type="entry name" value="HATPase_C_sf"/>
</dbReference>
<evidence type="ECO:0000256" key="1">
    <source>
        <dbReference type="SAM" id="Phobius"/>
    </source>
</evidence>
<dbReference type="PANTHER" id="PTHR34220">
    <property type="entry name" value="SENSOR HISTIDINE KINASE YPDA"/>
    <property type="match status" value="1"/>
</dbReference>
<accession>A0ABT2D2L8</accession>
<dbReference type="PANTHER" id="PTHR34220:SF7">
    <property type="entry name" value="SENSOR HISTIDINE KINASE YPDA"/>
    <property type="match status" value="1"/>
</dbReference>